<feature type="transmembrane region" description="Helical" evidence="1">
    <location>
        <begin position="179"/>
        <end position="204"/>
    </location>
</feature>
<feature type="transmembrane region" description="Helical" evidence="1">
    <location>
        <begin position="89"/>
        <end position="110"/>
    </location>
</feature>
<evidence type="ECO:0000313" key="2">
    <source>
        <dbReference type="EMBL" id="MDQ0456366.1"/>
    </source>
</evidence>
<evidence type="ECO:0000256" key="1">
    <source>
        <dbReference type="SAM" id="Phobius"/>
    </source>
</evidence>
<evidence type="ECO:0000313" key="3">
    <source>
        <dbReference type="Proteomes" id="UP001235269"/>
    </source>
</evidence>
<feature type="transmembrane region" description="Helical" evidence="1">
    <location>
        <begin position="331"/>
        <end position="350"/>
    </location>
</feature>
<proteinExistence type="predicted"/>
<comment type="caution">
    <text evidence="2">The sequence shown here is derived from an EMBL/GenBank/DDBJ whole genome shotgun (WGS) entry which is preliminary data.</text>
</comment>
<name>A0ABU0IGJ8_9HYPH</name>
<keyword evidence="1" id="KW-0812">Transmembrane</keyword>
<keyword evidence="3" id="KW-1185">Reference proteome</keyword>
<reference evidence="2 3" key="1">
    <citation type="submission" date="2023-07" db="EMBL/GenBank/DDBJ databases">
        <title>Genomic Encyclopedia of Type Strains, Phase IV (KMG-IV): sequencing the most valuable type-strain genomes for metagenomic binning, comparative biology and taxonomic classification.</title>
        <authorList>
            <person name="Goeker M."/>
        </authorList>
    </citation>
    <scope>NUCLEOTIDE SEQUENCE [LARGE SCALE GENOMIC DNA]</scope>
    <source>
        <strain evidence="2 3">DSM 100301</strain>
    </source>
</reference>
<feature type="transmembrane region" description="Helical" evidence="1">
    <location>
        <begin position="131"/>
        <end position="159"/>
    </location>
</feature>
<dbReference type="EMBL" id="JAUSWH010000008">
    <property type="protein sequence ID" value="MDQ0456366.1"/>
    <property type="molecule type" value="Genomic_DNA"/>
</dbReference>
<feature type="transmembrane region" description="Helical" evidence="1">
    <location>
        <begin position="20"/>
        <end position="42"/>
    </location>
</feature>
<dbReference type="Proteomes" id="UP001235269">
    <property type="component" value="Unassembled WGS sequence"/>
</dbReference>
<dbReference type="RefSeq" id="WP_307158565.1">
    <property type="nucleotide sequence ID" value="NZ_JAUSWH010000008.1"/>
</dbReference>
<keyword evidence="1" id="KW-1133">Transmembrane helix</keyword>
<feature type="transmembrane region" description="Helical" evidence="1">
    <location>
        <begin position="225"/>
        <end position="243"/>
    </location>
</feature>
<keyword evidence="1" id="KW-0472">Membrane</keyword>
<gene>
    <name evidence="2" type="ORF">QO005_002707</name>
</gene>
<feature type="transmembrane region" description="Helical" evidence="1">
    <location>
        <begin position="357"/>
        <end position="379"/>
    </location>
</feature>
<feature type="transmembrane region" description="Helical" evidence="1">
    <location>
        <begin position="263"/>
        <end position="289"/>
    </location>
</feature>
<feature type="transmembrane region" description="Helical" evidence="1">
    <location>
        <begin position="301"/>
        <end position="319"/>
    </location>
</feature>
<accession>A0ABU0IGJ8</accession>
<organism evidence="2 3">
    <name type="scientific">Rhizobium paknamense</name>
    <dbReference type="NCBI Taxonomy" id="1206817"/>
    <lineage>
        <taxon>Bacteria</taxon>
        <taxon>Pseudomonadati</taxon>
        <taxon>Pseudomonadota</taxon>
        <taxon>Alphaproteobacteria</taxon>
        <taxon>Hyphomicrobiales</taxon>
        <taxon>Rhizobiaceae</taxon>
        <taxon>Rhizobium/Agrobacterium group</taxon>
        <taxon>Rhizobium</taxon>
    </lineage>
</organism>
<sequence length="558" mass="61602">MDRITDLREKDERGSLEKRLVRAAIAAFLLLTTILIACFPFPPLLDFPNHYARMWLLAGGIDQAPFPAIYEVDWHRAVTNVGIDLMARWIGPVLGVSLLAHCLLFLAITLPPLGAIALNSSLFGRAHLWQIAILFLAWCATLIGGFINFQIGLGLALLLAALDHRLAARKPAVVFMVRVLAAFLLTIVHIFATGFYLALLWGLAFGSTMEPWRQRTARLAALRRIGMATLAVVLPVLLIAAQGQPTPDANQGMAMWNANPVLIALNLLTMISTYIPVVDVLFAIPIILIVTRALKARQYRIHAGLCLATLGLLLLATLSPRHIMATGWISWRFPIMAALTGMAMLLPWPLLAPRRTLLLAMIVCIAVFGRSGWIGYNWWRGNKDAQAVLTVLSHVPPGAAILPLTHIPDNRPLEFPSRYYAWNEDTFRHLATLAVPFSNAFVPTIFTAKGKQPLAVKDPWSRIAVPEGSLMTSAVLTCPHLLQEALIEVPYLRHWQQDFDYVLILNTDIADVFGGNAVPQALKPVAQTDFAQLYVIDKKAERGAAAIGHCRAHLFEEQ</sequence>
<protein>
    <submittedName>
        <fullName evidence="2">Uncharacterized protein</fullName>
    </submittedName>
</protein>